<dbReference type="PANTHER" id="PTHR21708:SF30">
    <property type="entry name" value="2-DEHYDROPANTOATE 2-REDUCTASE-RELATED"/>
    <property type="match status" value="1"/>
</dbReference>
<sequence>MQRQARILLIGGGGIGTIVALNLERGAKARVSAVLRSNFETVTRFGYTIHSVDHGTLSGFRPGEILSAIPTVSDGVEPFDYIICTMKNTPDVTKPSLPELIRPAVTTGRSTIVLVQNGLGIQDTMMEAFPSNVVLSGISLCGSTESSPGVIHQIVPDELLVGPFPATHRPDMQQYEERAIASATDFVARYSASGKTSCHFDANVPMSRWKKLVYNATINPICALTGLDAGEIRICPGLLDHLVRPAMREILILANAHGYVLPDELMDEMIEGDPIELHVEPSMLVDKQRTQYLEVETLLGAPIRAGRSLNIETPILNMLYYLCKGIQYKTQRMISERDKN</sequence>
<keyword evidence="2 4" id="KW-0521">NADP</keyword>
<dbReference type="FunFam" id="1.10.1040.10:FF:000017">
    <property type="entry name" value="2-dehydropantoate 2-reductase"/>
    <property type="match status" value="1"/>
</dbReference>
<evidence type="ECO:0000313" key="7">
    <source>
        <dbReference type="EMBL" id="CAH0047319.1"/>
    </source>
</evidence>
<comment type="caution">
    <text evidence="7">The sequence shown here is derived from an EMBL/GenBank/DDBJ whole genome shotgun (WGS) entry which is preliminary data.</text>
</comment>
<keyword evidence="3 4" id="KW-0560">Oxidoreductase</keyword>
<comment type="similarity">
    <text evidence="1 4">Belongs to the ketopantoate reductase family.</text>
</comment>
<dbReference type="GO" id="GO:0005737">
    <property type="term" value="C:cytoplasm"/>
    <property type="evidence" value="ECO:0007669"/>
    <property type="project" value="TreeGrafter"/>
</dbReference>
<dbReference type="GO" id="GO:0008677">
    <property type="term" value="F:2-dehydropantoate 2-reductase activity"/>
    <property type="evidence" value="ECO:0007669"/>
    <property type="project" value="UniProtKB-EC"/>
</dbReference>
<dbReference type="InterPro" id="IPR013328">
    <property type="entry name" value="6PGD_dom2"/>
</dbReference>
<evidence type="ECO:0000313" key="8">
    <source>
        <dbReference type="Proteomes" id="UP000775872"/>
    </source>
</evidence>
<accession>A0A9P0EEJ7</accession>
<evidence type="ECO:0000259" key="6">
    <source>
        <dbReference type="Pfam" id="PF08546"/>
    </source>
</evidence>
<dbReference type="Gene3D" id="3.40.50.720">
    <property type="entry name" value="NAD(P)-binding Rossmann-like Domain"/>
    <property type="match status" value="1"/>
</dbReference>
<reference evidence="7 8" key="2">
    <citation type="submission" date="2021-10" db="EMBL/GenBank/DDBJ databases">
        <authorList>
            <person name="Piombo E."/>
        </authorList>
    </citation>
    <scope>NUCLEOTIDE SEQUENCE [LARGE SCALE GENOMIC DNA]</scope>
</reference>
<dbReference type="OrthoDB" id="3609at2759"/>
<dbReference type="InterPro" id="IPR008927">
    <property type="entry name" value="6-PGluconate_DH-like_C_sf"/>
</dbReference>
<dbReference type="InterPro" id="IPR051402">
    <property type="entry name" value="KPR-Related"/>
</dbReference>
<organism evidence="7 8">
    <name type="scientific">Clonostachys solani</name>
    <dbReference type="NCBI Taxonomy" id="160281"/>
    <lineage>
        <taxon>Eukaryota</taxon>
        <taxon>Fungi</taxon>
        <taxon>Dikarya</taxon>
        <taxon>Ascomycota</taxon>
        <taxon>Pezizomycotina</taxon>
        <taxon>Sordariomycetes</taxon>
        <taxon>Hypocreomycetidae</taxon>
        <taxon>Hypocreales</taxon>
        <taxon>Bionectriaceae</taxon>
        <taxon>Clonostachys</taxon>
    </lineage>
</organism>
<dbReference type="GO" id="GO:0015940">
    <property type="term" value="P:pantothenate biosynthetic process"/>
    <property type="evidence" value="ECO:0007669"/>
    <property type="project" value="InterPro"/>
</dbReference>
<evidence type="ECO:0000259" key="5">
    <source>
        <dbReference type="Pfam" id="PF02558"/>
    </source>
</evidence>
<dbReference type="Pfam" id="PF08546">
    <property type="entry name" value="ApbA_C"/>
    <property type="match status" value="1"/>
</dbReference>
<comment type="function">
    <text evidence="4">Catalyzes the NADPH-dependent reduction of ketopantoate into pantoic acid.</text>
</comment>
<proteinExistence type="inferred from homology"/>
<gene>
    <name evidence="7" type="ORF">CSOL1703_00017209</name>
</gene>
<feature type="domain" description="Ketopantoate reductase N-terminal" evidence="5">
    <location>
        <begin position="7"/>
        <end position="165"/>
    </location>
</feature>
<evidence type="ECO:0000256" key="3">
    <source>
        <dbReference type="ARBA" id="ARBA00023002"/>
    </source>
</evidence>
<dbReference type="Proteomes" id="UP000775872">
    <property type="component" value="Unassembled WGS sequence"/>
</dbReference>
<name>A0A9P0EEJ7_9HYPO</name>
<dbReference type="InterPro" id="IPR013752">
    <property type="entry name" value="KPA_reductase"/>
</dbReference>
<feature type="domain" description="Ketopantoate reductase C-terminal" evidence="6">
    <location>
        <begin position="207"/>
        <end position="327"/>
    </location>
</feature>
<evidence type="ECO:0000256" key="1">
    <source>
        <dbReference type="ARBA" id="ARBA00007870"/>
    </source>
</evidence>
<keyword evidence="8" id="KW-1185">Reference proteome</keyword>
<dbReference type="SUPFAM" id="SSF48179">
    <property type="entry name" value="6-phosphogluconate dehydrogenase C-terminal domain-like"/>
    <property type="match status" value="1"/>
</dbReference>
<protein>
    <recommendedName>
        <fullName evidence="4">2-dehydropantoate 2-reductase</fullName>
        <ecNumber evidence="4">1.1.1.169</ecNumber>
    </recommendedName>
    <alternativeName>
        <fullName evidence="4">Ketopantoate reductase</fullName>
    </alternativeName>
</protein>
<reference evidence="8" key="1">
    <citation type="submission" date="2019-06" db="EMBL/GenBank/DDBJ databases">
        <authorList>
            <person name="Broberg M."/>
        </authorList>
    </citation>
    <scope>NUCLEOTIDE SEQUENCE [LARGE SCALE GENOMIC DNA]</scope>
</reference>
<evidence type="ECO:0000256" key="4">
    <source>
        <dbReference type="RuleBase" id="RU362068"/>
    </source>
</evidence>
<evidence type="ECO:0000256" key="2">
    <source>
        <dbReference type="ARBA" id="ARBA00022857"/>
    </source>
</evidence>
<dbReference type="Gene3D" id="1.10.1040.10">
    <property type="entry name" value="N-(1-d-carboxylethyl)-l-norvaline Dehydrogenase, domain 2"/>
    <property type="match status" value="1"/>
</dbReference>
<dbReference type="InterPro" id="IPR013332">
    <property type="entry name" value="KPR_N"/>
</dbReference>
<dbReference type="EC" id="1.1.1.169" evidence="4"/>
<dbReference type="Pfam" id="PF02558">
    <property type="entry name" value="ApbA"/>
    <property type="match status" value="1"/>
</dbReference>
<dbReference type="NCBIfam" id="TIGR00745">
    <property type="entry name" value="apbA_panE"/>
    <property type="match status" value="1"/>
</dbReference>
<dbReference type="AlphaFoldDB" id="A0A9P0EEJ7"/>
<comment type="catalytic activity">
    <reaction evidence="4">
        <text>(R)-pantoate + NADP(+) = 2-dehydropantoate + NADPH + H(+)</text>
        <dbReference type="Rhea" id="RHEA:16233"/>
        <dbReference type="ChEBI" id="CHEBI:11561"/>
        <dbReference type="ChEBI" id="CHEBI:15378"/>
        <dbReference type="ChEBI" id="CHEBI:15980"/>
        <dbReference type="ChEBI" id="CHEBI:57783"/>
        <dbReference type="ChEBI" id="CHEBI:58349"/>
        <dbReference type="EC" id="1.1.1.169"/>
    </reaction>
</comment>
<dbReference type="InterPro" id="IPR003710">
    <property type="entry name" value="ApbA"/>
</dbReference>
<dbReference type="EMBL" id="CABFOC020000029">
    <property type="protein sequence ID" value="CAH0047319.1"/>
    <property type="molecule type" value="Genomic_DNA"/>
</dbReference>
<dbReference type="PANTHER" id="PTHR21708">
    <property type="entry name" value="PROBABLE 2-DEHYDROPANTOATE 2-REDUCTASE"/>
    <property type="match status" value="1"/>
</dbReference>